<evidence type="ECO:0000313" key="3">
    <source>
        <dbReference type="Proteomes" id="UP001589890"/>
    </source>
</evidence>
<evidence type="ECO:0000256" key="1">
    <source>
        <dbReference type="SAM" id="MobiDB-lite"/>
    </source>
</evidence>
<sequence length="437" mass="48387">MSEVNGLLRAARERTRSPSAPGESMSRTELADAVCEWLWQTTQTKYELDGHYIAKLERGAVRWPGAPYRAGLRHVLNVASDHELGFIPPGAAPPIETDLTACSTVGLEDDIVEAGDESIALLTLAEESNLGDLTVEQMHVDLHRVAQTYLRVPTKPLFLRTRNIRDRAFKLLTGRQQPAQTRDLYAAAGWSLTLLAWMSVDLGRPDIAESHTRTAWACAESADHDDLRAWVRATQHTAAFWQDDFAKAAEFAGDGLRFAQGSAKTFLAAAHAVDLARSGQLQPARKALELAKKTVYSDGANDLGGPLWCSPERAEAIWSDAHLWLGEAHVTAKHADRSVQMFESSPHALRNYGSERMVRLQQVKARLELGELDGAVEALAVVLETAPEFRVRPLIQRVSEVAAQTRTPRYLGEAKARAMHETIREFVRRPAATRHSR</sequence>
<dbReference type="InterPro" id="IPR011990">
    <property type="entry name" value="TPR-like_helical_dom_sf"/>
</dbReference>
<protein>
    <recommendedName>
        <fullName evidence="4">XRE family transcriptional regulator</fullName>
    </recommendedName>
</protein>
<evidence type="ECO:0000313" key="2">
    <source>
        <dbReference type="EMBL" id="MFC0628679.1"/>
    </source>
</evidence>
<dbReference type="SUPFAM" id="SSF48452">
    <property type="entry name" value="TPR-like"/>
    <property type="match status" value="1"/>
</dbReference>
<reference evidence="2 3" key="1">
    <citation type="submission" date="2024-09" db="EMBL/GenBank/DDBJ databases">
        <authorList>
            <person name="Sun Q."/>
            <person name="Mori K."/>
        </authorList>
    </citation>
    <scope>NUCLEOTIDE SEQUENCE [LARGE SCALE GENOMIC DNA]</scope>
    <source>
        <strain evidence="2 3">CGMCC 1.15906</strain>
    </source>
</reference>
<evidence type="ECO:0008006" key="4">
    <source>
        <dbReference type="Google" id="ProtNLM"/>
    </source>
</evidence>
<feature type="region of interest" description="Disordered" evidence="1">
    <location>
        <begin position="1"/>
        <end position="27"/>
    </location>
</feature>
<dbReference type="RefSeq" id="WP_380055425.1">
    <property type="nucleotide sequence ID" value="NZ_JBHLTC010000040.1"/>
</dbReference>
<comment type="caution">
    <text evidence="2">The sequence shown here is derived from an EMBL/GenBank/DDBJ whole genome shotgun (WGS) entry which is preliminary data.</text>
</comment>
<organism evidence="2 3">
    <name type="scientific">Kribbella deserti</name>
    <dbReference type="NCBI Taxonomy" id="1926257"/>
    <lineage>
        <taxon>Bacteria</taxon>
        <taxon>Bacillati</taxon>
        <taxon>Actinomycetota</taxon>
        <taxon>Actinomycetes</taxon>
        <taxon>Propionibacteriales</taxon>
        <taxon>Kribbellaceae</taxon>
        <taxon>Kribbella</taxon>
    </lineage>
</organism>
<dbReference type="EMBL" id="JBHLTC010000040">
    <property type="protein sequence ID" value="MFC0628679.1"/>
    <property type="molecule type" value="Genomic_DNA"/>
</dbReference>
<gene>
    <name evidence="2" type="ORF">ACFFGN_31725</name>
</gene>
<dbReference type="Proteomes" id="UP001589890">
    <property type="component" value="Unassembled WGS sequence"/>
</dbReference>
<proteinExistence type="predicted"/>
<name>A0ABV6QVL6_9ACTN</name>
<keyword evidence="3" id="KW-1185">Reference proteome</keyword>
<accession>A0ABV6QVL6</accession>
<dbReference type="Gene3D" id="1.25.40.10">
    <property type="entry name" value="Tetratricopeptide repeat domain"/>
    <property type="match status" value="1"/>
</dbReference>